<evidence type="ECO:0000256" key="7">
    <source>
        <dbReference type="ARBA" id="ARBA00022723"/>
    </source>
</evidence>
<dbReference type="PANTHER" id="PTHR21404">
    <property type="entry name" value="HEN1"/>
    <property type="match status" value="1"/>
</dbReference>
<sequence>MFNYNLPNGGLHARCYINSNSEIKFDPPVYEQRYTTTIRILEDPHWGHKFRKVVDFGCAEMRLLSLLRRTKGIEHILECSSNNEFLQTRVHLNVVQFLQQTLHFH</sequence>
<dbReference type="GO" id="GO:0090486">
    <property type="term" value="F:small RNA 2'-O-methyltransferase activity"/>
    <property type="evidence" value="ECO:0007669"/>
    <property type="project" value="UniProtKB-EC"/>
</dbReference>
<protein>
    <recommendedName>
        <fullName evidence="3">Small RNA 2'-O-methyltransferase</fullName>
        <ecNumber evidence="11">2.1.1.386</ecNumber>
    </recommendedName>
</protein>
<keyword evidence="6" id="KW-0949">S-adenosyl-L-methionine</keyword>
<evidence type="ECO:0000256" key="6">
    <source>
        <dbReference type="ARBA" id="ARBA00022691"/>
    </source>
</evidence>
<dbReference type="EMBL" id="GDHF01026712">
    <property type="protein sequence ID" value="JAI25602.1"/>
    <property type="molecule type" value="Transcribed_RNA"/>
</dbReference>
<proteinExistence type="inferred from homology"/>
<keyword evidence="7" id="KW-0479">Metal-binding</keyword>
<evidence type="ECO:0000313" key="13">
    <source>
        <dbReference type="EMBL" id="JAI25602.1"/>
    </source>
</evidence>
<dbReference type="GO" id="GO:0005634">
    <property type="term" value="C:nucleus"/>
    <property type="evidence" value="ECO:0007669"/>
    <property type="project" value="TreeGrafter"/>
</dbReference>
<dbReference type="InterPro" id="IPR026610">
    <property type="entry name" value="Hen1"/>
</dbReference>
<keyword evidence="10" id="KW-0943">RNA-mediated gene silencing</keyword>
<dbReference type="GO" id="GO:0046872">
    <property type="term" value="F:metal ion binding"/>
    <property type="evidence" value="ECO:0007669"/>
    <property type="project" value="UniProtKB-KW"/>
</dbReference>
<accession>A0A0K8UFZ4</accession>
<evidence type="ECO:0000256" key="11">
    <source>
        <dbReference type="ARBA" id="ARBA00035025"/>
    </source>
</evidence>
<comment type="catalytic activity">
    <reaction evidence="12">
        <text>small RNA 3'-end nucleotide + S-adenosyl-L-methionine = small RNA 3'-end 2'-O-methylnucleotide + S-adenosyl-L-homocysteine + H(+)</text>
        <dbReference type="Rhea" id="RHEA:37887"/>
        <dbReference type="Rhea" id="RHEA-COMP:10415"/>
        <dbReference type="Rhea" id="RHEA-COMP:10416"/>
        <dbReference type="ChEBI" id="CHEBI:15378"/>
        <dbReference type="ChEBI" id="CHEBI:57856"/>
        <dbReference type="ChEBI" id="CHEBI:59789"/>
        <dbReference type="ChEBI" id="CHEBI:74896"/>
        <dbReference type="ChEBI" id="CHEBI:74898"/>
        <dbReference type="EC" id="2.1.1.386"/>
    </reaction>
</comment>
<dbReference type="EC" id="2.1.1.386" evidence="11"/>
<dbReference type="PANTHER" id="PTHR21404:SF3">
    <property type="entry name" value="SMALL RNA 2'-O-METHYLTRANSFERASE"/>
    <property type="match status" value="1"/>
</dbReference>
<evidence type="ECO:0000256" key="4">
    <source>
        <dbReference type="ARBA" id="ARBA00022603"/>
    </source>
</evidence>
<comment type="cofactor">
    <cofactor evidence="1">
        <name>Mg(2+)</name>
        <dbReference type="ChEBI" id="CHEBI:18420"/>
    </cofactor>
</comment>
<dbReference type="GO" id="GO:0030422">
    <property type="term" value="P:siRNA processing"/>
    <property type="evidence" value="ECO:0007669"/>
    <property type="project" value="TreeGrafter"/>
</dbReference>
<comment type="similarity">
    <text evidence="2">Belongs to the methyltransferase superfamily. HEN1 family.</text>
</comment>
<dbReference type="GO" id="GO:0005737">
    <property type="term" value="C:cytoplasm"/>
    <property type="evidence" value="ECO:0007669"/>
    <property type="project" value="TreeGrafter"/>
</dbReference>
<gene>
    <name evidence="13" type="primary">Hen1_2</name>
    <name evidence="13" type="ORF">c0_g1_i4</name>
</gene>
<dbReference type="Gene3D" id="3.40.50.150">
    <property type="entry name" value="Vaccinia Virus protein VP39"/>
    <property type="match status" value="1"/>
</dbReference>
<evidence type="ECO:0000256" key="10">
    <source>
        <dbReference type="ARBA" id="ARBA00023158"/>
    </source>
</evidence>
<name>A0A0K8UFZ4_BACLA</name>
<keyword evidence="4 13" id="KW-0489">Methyltransferase</keyword>
<reference evidence="13" key="1">
    <citation type="submission" date="2015-06" db="EMBL/GenBank/DDBJ databases">
        <authorList>
            <person name="Hoefler B.C."/>
            <person name="Straight P.D."/>
        </authorList>
    </citation>
    <scope>NUCLEOTIDE SEQUENCE</scope>
</reference>
<keyword evidence="8" id="KW-0460">Magnesium</keyword>
<dbReference type="GO" id="GO:0003723">
    <property type="term" value="F:RNA binding"/>
    <property type="evidence" value="ECO:0007669"/>
    <property type="project" value="UniProtKB-KW"/>
</dbReference>
<keyword evidence="5 13" id="KW-0808">Transferase</keyword>
<evidence type="ECO:0000256" key="3">
    <source>
        <dbReference type="ARBA" id="ARBA00021330"/>
    </source>
</evidence>
<dbReference type="GO" id="GO:0034587">
    <property type="term" value="P:piRNA processing"/>
    <property type="evidence" value="ECO:0007669"/>
    <property type="project" value="TreeGrafter"/>
</dbReference>
<keyword evidence="9" id="KW-0694">RNA-binding</keyword>
<evidence type="ECO:0000256" key="9">
    <source>
        <dbReference type="ARBA" id="ARBA00022884"/>
    </source>
</evidence>
<evidence type="ECO:0000256" key="5">
    <source>
        <dbReference type="ARBA" id="ARBA00022679"/>
    </source>
</evidence>
<evidence type="ECO:0000256" key="2">
    <source>
        <dbReference type="ARBA" id="ARBA00009026"/>
    </source>
</evidence>
<evidence type="ECO:0000256" key="12">
    <source>
        <dbReference type="ARBA" id="ARBA00048418"/>
    </source>
</evidence>
<organism evidence="13">
    <name type="scientific">Bactrocera latifrons</name>
    <name type="common">Malaysian fruit fly</name>
    <name type="synonym">Chaetodacus latifrons</name>
    <dbReference type="NCBI Taxonomy" id="174628"/>
    <lineage>
        <taxon>Eukaryota</taxon>
        <taxon>Metazoa</taxon>
        <taxon>Ecdysozoa</taxon>
        <taxon>Arthropoda</taxon>
        <taxon>Hexapoda</taxon>
        <taxon>Insecta</taxon>
        <taxon>Pterygota</taxon>
        <taxon>Neoptera</taxon>
        <taxon>Endopterygota</taxon>
        <taxon>Diptera</taxon>
        <taxon>Brachycera</taxon>
        <taxon>Muscomorpha</taxon>
        <taxon>Tephritoidea</taxon>
        <taxon>Tephritidae</taxon>
        <taxon>Bactrocera</taxon>
        <taxon>Bactrocera</taxon>
    </lineage>
</organism>
<dbReference type="InterPro" id="IPR029063">
    <property type="entry name" value="SAM-dependent_MTases_sf"/>
</dbReference>
<dbReference type="OrthoDB" id="2154311at2759"/>
<dbReference type="GO" id="GO:0001510">
    <property type="term" value="P:RNA methylation"/>
    <property type="evidence" value="ECO:0007669"/>
    <property type="project" value="InterPro"/>
</dbReference>
<evidence type="ECO:0000256" key="8">
    <source>
        <dbReference type="ARBA" id="ARBA00022842"/>
    </source>
</evidence>
<evidence type="ECO:0000256" key="1">
    <source>
        <dbReference type="ARBA" id="ARBA00001946"/>
    </source>
</evidence>
<dbReference type="AlphaFoldDB" id="A0A0K8UFZ4"/>